<dbReference type="PANTHER" id="PTHR33602:SF1">
    <property type="entry name" value="REGULATORY PROTEIN RECX FAMILY PROTEIN"/>
    <property type="match status" value="1"/>
</dbReference>
<keyword evidence="2" id="KW-0963">Cytoplasm</keyword>
<dbReference type="InterPro" id="IPR003783">
    <property type="entry name" value="Regulatory_RecX"/>
</dbReference>
<gene>
    <name evidence="4" type="ORF">METZ01_LOCUS174938</name>
</gene>
<protein>
    <recommendedName>
        <fullName evidence="3">RecX first three-helical domain-containing protein</fullName>
    </recommendedName>
</protein>
<sequence length="171" mass="20382">MIEGDTVSSKEIESYGKEMRFQEARDAGYRLLGFRMRSIAEMRNRLRKKSFDLVEIDHVINHMLELKYLDDEAFGKAFVREKVKNKKIGPRALRSEIFPHKLPKELLEKLVNEIYEEFNVRDLIVAHLNKRKIQKHRSINNKDQKRLNNFLARKGFSWDSISDVYQEWGLI</sequence>
<dbReference type="GO" id="GO:0005737">
    <property type="term" value="C:cytoplasm"/>
    <property type="evidence" value="ECO:0007669"/>
    <property type="project" value="UniProtKB-SubCell"/>
</dbReference>
<reference evidence="4" key="1">
    <citation type="submission" date="2018-05" db="EMBL/GenBank/DDBJ databases">
        <authorList>
            <person name="Lanie J.A."/>
            <person name="Ng W.-L."/>
            <person name="Kazmierczak K.M."/>
            <person name="Andrzejewski T.M."/>
            <person name="Davidsen T.M."/>
            <person name="Wayne K.J."/>
            <person name="Tettelin H."/>
            <person name="Glass J.I."/>
            <person name="Rusch D."/>
            <person name="Podicherti R."/>
            <person name="Tsui H.-C.T."/>
            <person name="Winkler M.E."/>
        </authorList>
    </citation>
    <scope>NUCLEOTIDE SEQUENCE</scope>
</reference>
<feature type="domain" description="RecX first three-helical" evidence="3">
    <location>
        <begin position="24"/>
        <end position="61"/>
    </location>
</feature>
<proteinExistence type="inferred from homology"/>
<dbReference type="EMBL" id="UINC01033194">
    <property type="protein sequence ID" value="SVB22084.1"/>
    <property type="molecule type" value="Genomic_DNA"/>
</dbReference>
<dbReference type="InterPro" id="IPR053926">
    <property type="entry name" value="RecX_HTH_1st"/>
</dbReference>
<dbReference type="Pfam" id="PF21982">
    <property type="entry name" value="RecX_HTH1"/>
    <property type="match status" value="1"/>
</dbReference>
<evidence type="ECO:0000256" key="2">
    <source>
        <dbReference type="ARBA" id="ARBA00022490"/>
    </source>
</evidence>
<evidence type="ECO:0000313" key="4">
    <source>
        <dbReference type="EMBL" id="SVB22084.1"/>
    </source>
</evidence>
<dbReference type="Gene3D" id="1.10.10.10">
    <property type="entry name" value="Winged helix-like DNA-binding domain superfamily/Winged helix DNA-binding domain"/>
    <property type="match status" value="3"/>
</dbReference>
<comment type="subcellular location">
    <subcellularLocation>
        <location evidence="1">Cytoplasm</location>
    </subcellularLocation>
</comment>
<dbReference type="AlphaFoldDB" id="A0A382C858"/>
<accession>A0A382C858</accession>
<evidence type="ECO:0000256" key="1">
    <source>
        <dbReference type="ARBA" id="ARBA00004496"/>
    </source>
</evidence>
<evidence type="ECO:0000259" key="3">
    <source>
        <dbReference type="Pfam" id="PF21982"/>
    </source>
</evidence>
<organism evidence="4">
    <name type="scientific">marine metagenome</name>
    <dbReference type="NCBI Taxonomy" id="408172"/>
    <lineage>
        <taxon>unclassified sequences</taxon>
        <taxon>metagenomes</taxon>
        <taxon>ecological metagenomes</taxon>
    </lineage>
</organism>
<name>A0A382C858_9ZZZZ</name>
<dbReference type="InterPro" id="IPR036388">
    <property type="entry name" value="WH-like_DNA-bd_sf"/>
</dbReference>
<dbReference type="GO" id="GO:0006282">
    <property type="term" value="P:regulation of DNA repair"/>
    <property type="evidence" value="ECO:0007669"/>
    <property type="project" value="InterPro"/>
</dbReference>
<dbReference type="HAMAP" id="MF_01114">
    <property type="entry name" value="RecX"/>
    <property type="match status" value="1"/>
</dbReference>
<dbReference type="PANTHER" id="PTHR33602">
    <property type="entry name" value="REGULATORY PROTEIN RECX FAMILY PROTEIN"/>
    <property type="match status" value="1"/>
</dbReference>